<feature type="domain" description="RNA-binding S4" evidence="4">
    <location>
        <begin position="6"/>
        <end position="70"/>
    </location>
</feature>
<dbReference type="NCBIfam" id="TIGR00478">
    <property type="entry name" value="tly"/>
    <property type="match status" value="1"/>
</dbReference>
<dbReference type="SUPFAM" id="SSF53335">
    <property type="entry name" value="S-adenosyl-L-methionine-dependent methyltransferases"/>
    <property type="match status" value="1"/>
</dbReference>
<dbReference type="InterPro" id="IPR029063">
    <property type="entry name" value="SAM-dependent_MTases_sf"/>
</dbReference>
<name>A0ABW1WRC0_9HYPH</name>
<dbReference type="RefSeq" id="WP_378741069.1">
    <property type="nucleotide sequence ID" value="NZ_JBHSTT010000055.1"/>
</dbReference>
<evidence type="ECO:0000313" key="6">
    <source>
        <dbReference type="Proteomes" id="UP001596237"/>
    </source>
</evidence>
<dbReference type="Pfam" id="PF01728">
    <property type="entry name" value="FtsJ"/>
    <property type="match status" value="1"/>
</dbReference>
<dbReference type="PANTHER" id="PTHR32319:SF0">
    <property type="entry name" value="BACTERIAL HEMOLYSIN-LIKE PROTEIN"/>
    <property type="match status" value="1"/>
</dbReference>
<keyword evidence="6" id="KW-1185">Reference proteome</keyword>
<accession>A0ABW1WRC0</accession>
<dbReference type="Pfam" id="PF01479">
    <property type="entry name" value="S4"/>
    <property type="match status" value="1"/>
</dbReference>
<keyword evidence="5" id="KW-0808">Transferase</keyword>
<reference evidence="6" key="1">
    <citation type="journal article" date="2019" name="Int. J. Syst. Evol. Microbiol.">
        <title>The Global Catalogue of Microorganisms (GCM) 10K type strain sequencing project: providing services to taxonomists for standard genome sequencing and annotation.</title>
        <authorList>
            <consortium name="The Broad Institute Genomics Platform"/>
            <consortium name="The Broad Institute Genome Sequencing Center for Infectious Disease"/>
            <person name="Wu L."/>
            <person name="Ma J."/>
        </authorList>
    </citation>
    <scope>NUCLEOTIDE SEQUENCE [LARGE SCALE GENOMIC DNA]</scope>
    <source>
        <strain evidence="6">CCUG 36916</strain>
    </source>
</reference>
<dbReference type="InterPro" id="IPR002942">
    <property type="entry name" value="S4_RNA-bd"/>
</dbReference>
<dbReference type="PANTHER" id="PTHR32319">
    <property type="entry name" value="BACTERIAL HEMOLYSIN-LIKE PROTEIN"/>
    <property type="match status" value="1"/>
</dbReference>
<evidence type="ECO:0000256" key="3">
    <source>
        <dbReference type="PROSITE-ProRule" id="PRU00182"/>
    </source>
</evidence>
<dbReference type="Gene3D" id="3.10.290.10">
    <property type="entry name" value="RNA-binding S4 domain"/>
    <property type="match status" value="1"/>
</dbReference>
<dbReference type="GO" id="GO:0032259">
    <property type="term" value="P:methylation"/>
    <property type="evidence" value="ECO:0007669"/>
    <property type="project" value="UniProtKB-KW"/>
</dbReference>
<organism evidence="5 6">
    <name type="scientific">Methylorubrum zatmanii</name>
    <dbReference type="NCBI Taxonomy" id="29429"/>
    <lineage>
        <taxon>Bacteria</taxon>
        <taxon>Pseudomonadati</taxon>
        <taxon>Pseudomonadota</taxon>
        <taxon>Alphaproteobacteria</taxon>
        <taxon>Hyphomicrobiales</taxon>
        <taxon>Methylobacteriaceae</taxon>
        <taxon>Methylorubrum</taxon>
    </lineage>
</organism>
<evidence type="ECO:0000313" key="5">
    <source>
        <dbReference type="EMBL" id="MFC6391066.1"/>
    </source>
</evidence>
<dbReference type="CDD" id="cd02440">
    <property type="entry name" value="AdoMet_MTases"/>
    <property type="match status" value="1"/>
</dbReference>
<comment type="similarity">
    <text evidence="2">Belongs to the TlyA family.</text>
</comment>
<dbReference type="SMART" id="SM00363">
    <property type="entry name" value="S4"/>
    <property type="match status" value="1"/>
</dbReference>
<dbReference type="InterPro" id="IPR047048">
    <property type="entry name" value="TlyA"/>
</dbReference>
<dbReference type="GO" id="GO:0008168">
    <property type="term" value="F:methyltransferase activity"/>
    <property type="evidence" value="ECO:0007669"/>
    <property type="project" value="UniProtKB-KW"/>
</dbReference>
<dbReference type="EMBL" id="JBHSTT010000055">
    <property type="protein sequence ID" value="MFC6391066.1"/>
    <property type="molecule type" value="Genomic_DNA"/>
</dbReference>
<evidence type="ECO:0000256" key="2">
    <source>
        <dbReference type="ARBA" id="ARBA00029460"/>
    </source>
</evidence>
<dbReference type="CDD" id="cd00165">
    <property type="entry name" value="S4"/>
    <property type="match status" value="1"/>
</dbReference>
<protein>
    <submittedName>
        <fullName evidence="5">TlyA family RNA methyltransferase</fullName>
    </submittedName>
</protein>
<evidence type="ECO:0000259" key="4">
    <source>
        <dbReference type="SMART" id="SM00363"/>
    </source>
</evidence>
<dbReference type="InterPro" id="IPR002877">
    <property type="entry name" value="RNA_MeTrfase_FtsJ_dom"/>
</dbReference>
<keyword evidence="5" id="KW-0489">Methyltransferase</keyword>
<dbReference type="Gene3D" id="3.40.50.150">
    <property type="entry name" value="Vaccinia Virus protein VP39"/>
    <property type="match status" value="1"/>
</dbReference>
<dbReference type="InterPro" id="IPR004538">
    <property type="entry name" value="Hemolysin_A/TlyA"/>
</dbReference>
<comment type="caution">
    <text evidence="5">The sequence shown here is derived from an EMBL/GenBank/DDBJ whole genome shotgun (WGS) entry which is preliminary data.</text>
</comment>
<proteinExistence type="inferred from homology"/>
<dbReference type="PROSITE" id="PS50889">
    <property type="entry name" value="S4"/>
    <property type="match status" value="1"/>
</dbReference>
<dbReference type="InterPro" id="IPR036986">
    <property type="entry name" value="S4_RNA-bd_sf"/>
</dbReference>
<gene>
    <name evidence="5" type="ORF">ACFQDP_17230</name>
</gene>
<dbReference type="SUPFAM" id="SSF55174">
    <property type="entry name" value="Alpha-L RNA-binding motif"/>
    <property type="match status" value="1"/>
</dbReference>
<keyword evidence="1 3" id="KW-0694">RNA-binding</keyword>
<evidence type="ECO:0000256" key="1">
    <source>
        <dbReference type="ARBA" id="ARBA00022884"/>
    </source>
</evidence>
<dbReference type="Proteomes" id="UP001596237">
    <property type="component" value="Unassembled WGS sequence"/>
</dbReference>
<dbReference type="PIRSF" id="PIRSF005578">
    <property type="entry name" value="TlyA"/>
    <property type="match status" value="1"/>
</dbReference>
<sequence>MTGERMRADRFLVEHGHFRSRAQAQAAIQAGLVTADGRLVTRPSDLIGEGARIEASAAHPYVSRGGLKLAAALDAFGLDPTGLPCLDVGASTGGFTDVLLRRGAAHVHAVDVGRDQLDAILRADPRVTSLEGTDIRTLPPGTITPAPRLASIDVSFIGLRLVLPAVAGQLAEEAALAALIKPQFEAGRERVGRGGIVRDPEIHAEVCEGVRASLVGLGFTVSGPIPSPIEGGDGNREFLVAARRFSRE</sequence>